<name>A0A2Z6IEU1_ACIFI</name>
<dbReference type="RefSeq" id="WP_126604092.1">
    <property type="nucleotide sequence ID" value="NZ_AP018795.1"/>
</dbReference>
<dbReference type="EMBL" id="AP018795">
    <property type="protein sequence ID" value="BBF63816.1"/>
    <property type="molecule type" value="Genomic_DNA"/>
</dbReference>
<organism evidence="1 2">
    <name type="scientific">Acidithiobacillus ferridurans</name>
    <dbReference type="NCBI Taxonomy" id="1232575"/>
    <lineage>
        <taxon>Bacteria</taxon>
        <taxon>Pseudomonadati</taxon>
        <taxon>Pseudomonadota</taxon>
        <taxon>Acidithiobacillia</taxon>
        <taxon>Acidithiobacillales</taxon>
        <taxon>Acidithiobacillaceae</taxon>
        <taxon>Acidithiobacillus</taxon>
    </lineage>
</organism>
<keyword evidence="2" id="KW-1185">Reference proteome</keyword>
<sequence>MSTAQRTTPQFQFTEGLIHDIAVAQTAYLIAALSPIVSANVDRDASPETRRAQFRDLLSKLTISTVDDMYDLISRNSALPGIVNMGLKIAQQRVASWDGYQELDEHE</sequence>
<evidence type="ECO:0000313" key="2">
    <source>
        <dbReference type="Proteomes" id="UP000280188"/>
    </source>
</evidence>
<reference evidence="1 2" key="1">
    <citation type="journal article" date="2018" name="Microbiol. Resour. Announc.">
        <title>Complete Genome Sequence of Acidithiobacillus ferridurans JCM 18981.</title>
        <authorList>
            <person name="Miyauchi T."/>
            <person name="Kouzuma A."/>
            <person name="Abe T."/>
            <person name="Watanabe K."/>
        </authorList>
    </citation>
    <scope>NUCLEOTIDE SEQUENCE [LARGE SCALE GENOMIC DNA]</scope>
    <source>
        <strain evidence="2">ATCC 33020 / DSM 29468 / JCM 18981 / 11Fe</strain>
    </source>
</reference>
<protein>
    <submittedName>
        <fullName evidence="1">Uncharacterized protein</fullName>
    </submittedName>
</protein>
<dbReference type="Proteomes" id="UP000280188">
    <property type="component" value="Chromosome"/>
</dbReference>
<proteinExistence type="predicted"/>
<dbReference type="AlphaFoldDB" id="A0A2Z6IEU1"/>
<accession>A0A2Z6IEU1</accession>
<gene>
    <name evidence="1" type="ORF">AFERRID_00340</name>
</gene>
<evidence type="ECO:0000313" key="1">
    <source>
        <dbReference type="EMBL" id="BBF63816.1"/>
    </source>
</evidence>
<dbReference type="KEGG" id="afj:AFERRID_00340"/>